<dbReference type="Pfam" id="PF22957">
    <property type="entry name" value="NUP210_Ig"/>
    <property type="match status" value="1"/>
</dbReference>
<dbReference type="InterPro" id="IPR055097">
    <property type="entry name" value="Ig_NUP210_2nd"/>
</dbReference>
<dbReference type="Pfam" id="PF22962">
    <property type="entry name" value="Ig_NUP210_7th"/>
    <property type="match status" value="1"/>
</dbReference>
<feature type="transmembrane region" description="Helical" evidence="9">
    <location>
        <begin position="1743"/>
        <end position="1765"/>
    </location>
</feature>
<evidence type="ECO:0000259" key="16">
    <source>
        <dbReference type="Pfam" id="PF22969"/>
    </source>
</evidence>
<evidence type="ECO:0000259" key="11">
    <source>
        <dbReference type="Pfam" id="PF22957"/>
    </source>
</evidence>
<evidence type="ECO:0000259" key="14">
    <source>
        <dbReference type="Pfam" id="PF22963"/>
    </source>
</evidence>
<dbReference type="Pfam" id="PF22969">
    <property type="entry name" value="Ig_NUP210_2nd"/>
    <property type="match status" value="1"/>
</dbReference>
<evidence type="ECO:0000259" key="15">
    <source>
        <dbReference type="Pfam" id="PF22967"/>
    </source>
</evidence>
<dbReference type="PANTHER" id="PTHR23019:SF0">
    <property type="entry name" value="NUCLEAR PORE MEMBRANE GLYCOPROTEIN 210"/>
    <property type="match status" value="1"/>
</dbReference>
<feature type="domain" description="NUP210 fourth Ig-like" evidence="19">
    <location>
        <begin position="342"/>
        <end position="410"/>
    </location>
</feature>
<keyword evidence="3 9" id="KW-0812">Transmembrane</keyword>
<dbReference type="InterPro" id="IPR056898">
    <property type="entry name" value="Ig_NUP210_6th"/>
</dbReference>
<organism evidence="22 23">
    <name type="scientific">Homarus americanus</name>
    <name type="common">American lobster</name>
    <dbReference type="NCBI Taxonomy" id="6706"/>
    <lineage>
        <taxon>Eukaryota</taxon>
        <taxon>Metazoa</taxon>
        <taxon>Ecdysozoa</taxon>
        <taxon>Arthropoda</taxon>
        <taxon>Crustacea</taxon>
        <taxon>Multicrustacea</taxon>
        <taxon>Malacostraca</taxon>
        <taxon>Eumalacostraca</taxon>
        <taxon>Eucarida</taxon>
        <taxon>Decapoda</taxon>
        <taxon>Pleocyemata</taxon>
        <taxon>Astacidea</taxon>
        <taxon>Nephropoidea</taxon>
        <taxon>Nephropidae</taxon>
        <taxon>Homarus</taxon>
    </lineage>
</organism>
<dbReference type="Pfam" id="PF26183">
    <property type="entry name" value="Ig_NUP210_14th"/>
    <property type="match status" value="1"/>
</dbReference>
<evidence type="ECO:0000256" key="6">
    <source>
        <dbReference type="ARBA" id="ARBA00023136"/>
    </source>
</evidence>
<dbReference type="InterPro" id="IPR055098">
    <property type="entry name" value="Ig_NUP210_3rd"/>
</dbReference>
<evidence type="ECO:0000313" key="22">
    <source>
        <dbReference type="EMBL" id="KAG7174701.1"/>
    </source>
</evidence>
<evidence type="ECO:0000259" key="19">
    <source>
        <dbReference type="Pfam" id="PF24991"/>
    </source>
</evidence>
<evidence type="ECO:0000259" key="20">
    <source>
        <dbReference type="Pfam" id="PF25354"/>
    </source>
</evidence>
<feature type="domain" description="NUP210 Ig-like" evidence="15">
    <location>
        <begin position="28"/>
        <end position="115"/>
    </location>
</feature>
<dbReference type="SUPFAM" id="SSF49373">
    <property type="entry name" value="Invasin/intimin cell-adhesion fragments"/>
    <property type="match status" value="1"/>
</dbReference>
<feature type="domain" description="NUP210 Ig-like" evidence="16">
    <location>
        <begin position="124"/>
        <end position="225"/>
    </location>
</feature>
<dbReference type="Pfam" id="PF22963">
    <property type="entry name" value="Ig_NUP210_3rd"/>
    <property type="match status" value="1"/>
</dbReference>
<dbReference type="InterPro" id="IPR058779">
    <property type="entry name" value="Ig_NUP210_13th"/>
</dbReference>
<feature type="signal peptide" evidence="10">
    <location>
        <begin position="1"/>
        <end position="28"/>
    </location>
</feature>
<evidence type="ECO:0000259" key="12">
    <source>
        <dbReference type="Pfam" id="PF22959"/>
    </source>
</evidence>
<feature type="domain" description="NUP210 Ig-like" evidence="14">
    <location>
        <begin position="234"/>
        <end position="327"/>
    </location>
</feature>
<evidence type="ECO:0000256" key="5">
    <source>
        <dbReference type="ARBA" id="ARBA00022989"/>
    </source>
</evidence>
<dbReference type="InterPro" id="IPR057586">
    <property type="entry name" value="Ig_NUP210_16th"/>
</dbReference>
<evidence type="ECO:0000256" key="7">
    <source>
        <dbReference type="ARBA" id="ARBA00023180"/>
    </source>
</evidence>
<feature type="domain" description="NUP210 C-terminal Ig-like" evidence="11">
    <location>
        <begin position="1504"/>
        <end position="1651"/>
    </location>
</feature>
<feature type="domain" description="NUP210 Ig-like" evidence="18">
    <location>
        <begin position="520"/>
        <end position="603"/>
    </location>
</feature>
<evidence type="ECO:0000259" key="17">
    <source>
        <dbReference type="Pfam" id="PF24902"/>
    </source>
</evidence>
<comment type="similarity">
    <text evidence="2">Belongs to the NUP210 family.</text>
</comment>
<keyword evidence="4 10" id="KW-0732">Signal</keyword>
<dbReference type="GO" id="GO:0005643">
    <property type="term" value="C:nuclear pore"/>
    <property type="evidence" value="ECO:0007669"/>
    <property type="project" value="TreeGrafter"/>
</dbReference>
<dbReference type="Pfam" id="PF26181">
    <property type="entry name" value="Ig_NUP210_13th"/>
    <property type="match status" value="1"/>
</dbReference>
<keyword evidence="8" id="KW-0539">Nucleus</keyword>
<evidence type="ECO:0000256" key="9">
    <source>
        <dbReference type="SAM" id="Phobius"/>
    </source>
</evidence>
<dbReference type="Pfam" id="PF22967">
    <property type="entry name" value="Ig_NUP210_1st"/>
    <property type="match status" value="1"/>
</dbReference>
<dbReference type="Pfam" id="PF26182">
    <property type="entry name" value="Ig_NUP210_5th"/>
    <property type="match status" value="1"/>
</dbReference>
<reference evidence="22" key="1">
    <citation type="journal article" date="2021" name="Sci. Adv.">
        <title>The American lobster genome reveals insights on longevity, neural, and immune adaptations.</title>
        <authorList>
            <person name="Polinski J.M."/>
            <person name="Zimin A.V."/>
            <person name="Clark K.F."/>
            <person name="Kohn A.B."/>
            <person name="Sadowski N."/>
            <person name="Timp W."/>
            <person name="Ptitsyn A."/>
            <person name="Khanna P."/>
            <person name="Romanova D.Y."/>
            <person name="Williams P."/>
            <person name="Greenwood S.J."/>
            <person name="Moroz L.L."/>
            <person name="Walt D.R."/>
            <person name="Bodnar A.G."/>
        </authorList>
    </citation>
    <scope>NUCLEOTIDE SEQUENCE</scope>
    <source>
        <strain evidence="22">GMGI-L3</strain>
    </source>
</reference>
<dbReference type="Gene3D" id="2.60.40.1080">
    <property type="match status" value="1"/>
</dbReference>
<name>A0A8J5N7N9_HOMAM</name>
<feature type="domain" description="NUP210 Ig-like" evidence="21">
    <location>
        <begin position="1101"/>
        <end position="1218"/>
    </location>
</feature>
<evidence type="ECO:0000256" key="1">
    <source>
        <dbReference type="ARBA" id="ARBA00004590"/>
    </source>
</evidence>
<keyword evidence="5 9" id="KW-1133">Transmembrane helix</keyword>
<evidence type="ECO:0000256" key="8">
    <source>
        <dbReference type="ARBA" id="ARBA00023242"/>
    </source>
</evidence>
<evidence type="ECO:0000256" key="4">
    <source>
        <dbReference type="ARBA" id="ARBA00022729"/>
    </source>
</evidence>
<comment type="caution">
    <text evidence="22">The sequence shown here is derived from an EMBL/GenBank/DDBJ whole genome shotgun (WGS) entry which is preliminary data.</text>
</comment>
<dbReference type="EMBL" id="JAHLQT010007332">
    <property type="protein sequence ID" value="KAG7174701.1"/>
    <property type="molecule type" value="Genomic_DNA"/>
</dbReference>
<accession>A0A8J5N7N9</accession>
<evidence type="ECO:0000256" key="10">
    <source>
        <dbReference type="SAM" id="SignalP"/>
    </source>
</evidence>
<dbReference type="InterPro" id="IPR056897">
    <property type="entry name" value="Ig_NUP210_4th"/>
</dbReference>
<feature type="domain" description="NUP210 Ig-like" evidence="12">
    <location>
        <begin position="1312"/>
        <end position="1413"/>
    </location>
</feature>
<gene>
    <name evidence="22" type="primary">Nup210-L1</name>
    <name evidence="22" type="ORF">Hamer_G022919</name>
</gene>
<dbReference type="InterPro" id="IPR055094">
    <property type="entry name" value="NUP210_Ig15"/>
</dbReference>
<dbReference type="InterPro" id="IPR055096">
    <property type="entry name" value="Ig_NUP210_1st"/>
</dbReference>
<keyword evidence="23" id="KW-1185">Reference proteome</keyword>
<comment type="subcellular location">
    <subcellularLocation>
        <location evidence="1">Nucleus membrane</location>
        <topology evidence="1">Single-pass membrane protein</topology>
    </subcellularLocation>
</comment>
<evidence type="ECO:0000259" key="18">
    <source>
        <dbReference type="Pfam" id="PF24935"/>
    </source>
</evidence>
<dbReference type="InterPro" id="IPR056899">
    <property type="entry name" value="Ig_NUP210_9th"/>
</dbReference>
<feature type="chain" id="PRO_5035181595" evidence="10">
    <location>
        <begin position="29"/>
        <end position="1851"/>
    </location>
</feature>
<dbReference type="GO" id="GO:0031965">
    <property type="term" value="C:nuclear membrane"/>
    <property type="evidence" value="ECO:0007669"/>
    <property type="project" value="UniProtKB-SubCell"/>
</dbReference>
<sequence>MVGAMMLSSPKTLHLCVLICCLLPLLASKLNVPRVLLPYNHEIPSNFTLKVFEGGCYQWSCSRSEVVLLTEVIEDGCANEVQVSAISRSPSRQTAIILAQDSGSGGILRCDVLVDTIHRLEIVTTTRELYVEEAPEEFEVRAYDDQGIEMIWDLQTLTDRGSVVAAQTVLKFMTFDESPYEMPPSIAPLEESGRMGYMALIEGRQTGSARLSVRVAHPAYKHLAPSSVNLMVVANLLLDPADVYVLPHTAVKYTVFQLKQGHLSTIDIPASQFYLQVADTEIAELNDDGVSITAKTLGTTQVILKDNNVISSELVKQPTANIHVVDPSYLIISIEPHNNPALILGRRYAFIVNVYDKQDNKIFLADNIVMETTVPSEHFASEYVSRNGSYVYGVTIKTGKTKVQATLTAIEVGDTILEITPPLKASQEISIFDPIAVIPQRTVLPWDPVTKPVYSLNLTVVGGSGSVLWSSSNTEVVGVSQMGVCRTKAYGSVSVTAAMVLNPHNKDAAEIHIVEAIGLALLESVVEVEVEEKLPLHVASYTQWGDTKVPFTVCHQLPLKVEPLELTFIALPDVKTPIVKGSCATLEVVGKTPGFSEVKVSYKSSKGELAASTMVAAFRPLRPTNPSSGKTVLALGSSRVVLFEGGPLPWINKRSTHTAKAQVDDPEKVGVQLLDEVKQSDVHAIEVVCHDLGEFTLTLTVGNSPVPTLPHPRSVSSTLSVVCALPDAISLAAIIKRPVAAVSPCPAVAEIGVSVAHCYKPLSMEVIVTDSENLKFDNISSLMLKPTGEVGEVLVSVMLTGFNKFVSEAARQHPLPSLSASLPLKLVQDAVLEPSSAVLYQHEDNKLELTVAGGSGFFELQTAENDVASLAYMDKERIVTVQPISDGELTVTLVDVCLEAENPATSHIRIASIASLDLVIVDRVELGGVLEAEVLAKDSLGHPLPAHNLMHLTPHPQANIITARYQGVNSEGNAVYEVTGRHVGDTTLRVSAGNGGIGEALIYSPAKPIQVFPPLVLHPRNITLIIGAVYQVETKGGPYPDAVVEYSMVNETIASTSHAGIVTALSLGTTVLMAQAVSVSIETGRKISYSRDVVIINVIPLEKIRIHAPLTHLETGTTMPLYALGSEDYQNPLAYATAVPPLLFEWSINNKQIASFIGIYRKNGLLETKENNGIVRVRAERPGRVSVTLKVKPRVPANHPHFQIIDNVILTDKLEIKVFESLKLKYPDDGSSHLLLSPHAEAKITTNRDGDGQLSYKIERCDEGEGKKQGVITVSPDGMVKSGGITGEATVVVTIKEKCGISQSLAVLVEVKDISYMQAEVGAVMSVSPGESVSVMPLGSSLQLTLSYHDNRGRVFHATNAQPTFRPSRFDLVGVSYGNTNNSLLVDVRGSGQIVLHVWDENNALINDYLRISAGPAITPDRVTVPLGNHICLSSNVRGVEGSLGTWSASGDSLTLDPVSGVAVSHQIGRSTVSFEVSSALTTTTEINILPITKIIVVTPVVALTNGEQGSFELAVVVLEAEESSSSSCSPVDPPTSSPPFTCVVAYSPPIPEVDIKNVLGATATYVSEKGYACKIETLVGPLPSIATSDSAVIVEAVVVGRGQQGEVRSGPVTVPFYPSPVTDVSEVKLTNENPSVTIFLQGTPDVLNKLEVLACAVGSIEASLGSVDGRKRALTISSKDSLWMSELPELPITVSVSSPLTKNVVEVKVEVEQVGDGTCALPKAGLGILSLIVAVFTNYDQFLVSTACLIVIIACLWIGYYALFGPGYKQTQQKSVFANSPAPPVMPAFSPTISSSPAGGDSVAKRLNYSGSQSPSRIKMWTVNSDPIYGAPPYRRGAYEGSPTYGGTNK</sequence>
<protein>
    <submittedName>
        <fullName evidence="22">Nuclear pore membrane glycoprotein 210-like 1</fullName>
    </submittedName>
</protein>
<dbReference type="Proteomes" id="UP000747542">
    <property type="component" value="Unassembled WGS sequence"/>
</dbReference>
<evidence type="ECO:0000259" key="13">
    <source>
        <dbReference type="Pfam" id="PF22962"/>
    </source>
</evidence>
<dbReference type="PANTHER" id="PTHR23019">
    <property type="entry name" value="NUCLEAR PORE MEMBRANE GLYCOPROTEIN GP210-RELATED"/>
    <property type="match status" value="1"/>
</dbReference>
<dbReference type="InterPro" id="IPR055099">
    <property type="entry name" value="Ig_NUP210_7th"/>
</dbReference>
<evidence type="ECO:0000256" key="3">
    <source>
        <dbReference type="ARBA" id="ARBA00022692"/>
    </source>
</evidence>
<feature type="domain" description="NUP210 Ig-like" evidence="13">
    <location>
        <begin position="625"/>
        <end position="724"/>
    </location>
</feature>
<evidence type="ECO:0000259" key="21">
    <source>
        <dbReference type="Pfam" id="PF26181"/>
    </source>
</evidence>
<proteinExistence type="inferred from homology"/>
<keyword evidence="7" id="KW-0325">Glycoprotein</keyword>
<keyword evidence="6 9" id="KW-0472">Membrane</keyword>
<dbReference type="Pfam" id="PF22959">
    <property type="entry name" value="Ig_NUP210_15th"/>
    <property type="match status" value="1"/>
</dbReference>
<dbReference type="InterPro" id="IPR055095">
    <property type="entry name" value="NUP210_Ig_C"/>
</dbReference>
<dbReference type="Pfam" id="PF24902">
    <property type="entry name" value="Ig_NUP210_9th"/>
    <property type="match status" value="1"/>
</dbReference>
<dbReference type="Pfam" id="PF25354">
    <property type="entry name" value="Ig_NUP210_16th"/>
    <property type="match status" value="1"/>
</dbReference>
<feature type="domain" description="NUP210 Ig-like" evidence="17">
    <location>
        <begin position="833"/>
        <end position="910"/>
    </location>
</feature>
<dbReference type="Pfam" id="PF24991">
    <property type="entry name" value="Ig_NUP210_4th"/>
    <property type="match status" value="1"/>
</dbReference>
<dbReference type="InterPro" id="IPR045197">
    <property type="entry name" value="NUP210-like"/>
</dbReference>
<evidence type="ECO:0000256" key="2">
    <source>
        <dbReference type="ARBA" id="ARBA00007313"/>
    </source>
</evidence>
<dbReference type="InterPro" id="IPR008964">
    <property type="entry name" value="Invasin/intimin_cell_adhesion"/>
</dbReference>
<evidence type="ECO:0000313" key="23">
    <source>
        <dbReference type="Proteomes" id="UP000747542"/>
    </source>
</evidence>
<feature type="domain" description="NUP210 Ig-like" evidence="20">
    <location>
        <begin position="1417"/>
        <end position="1486"/>
    </location>
</feature>
<dbReference type="Pfam" id="PF24935">
    <property type="entry name" value="Ig_NUP210_6th"/>
    <property type="match status" value="1"/>
</dbReference>